<evidence type="ECO:0000313" key="6">
    <source>
        <dbReference type="EMBL" id="VDO55610.1"/>
    </source>
</evidence>
<accession>A0A183HLR8</accession>
<dbReference type="PANTHER" id="PTHR15722:SF2">
    <property type="entry name" value="INTRAFLAGELLAR TRANSPORT PROTEIN 172 HOMOLOG"/>
    <property type="match status" value="1"/>
</dbReference>
<dbReference type="EMBL" id="UZAJ01009525">
    <property type="protein sequence ID" value="VDO55610.1"/>
    <property type="molecule type" value="Genomic_DNA"/>
</dbReference>
<reference evidence="8" key="1">
    <citation type="submission" date="2016-06" db="UniProtKB">
        <authorList>
            <consortium name="WormBaseParasite"/>
        </authorList>
    </citation>
    <scope>IDENTIFICATION</scope>
</reference>
<proteinExistence type="predicted"/>
<reference evidence="6 7" key="2">
    <citation type="submission" date="2018-11" db="EMBL/GenBank/DDBJ databases">
        <authorList>
            <consortium name="Pathogen Informatics"/>
        </authorList>
    </citation>
    <scope>NUCLEOTIDE SEQUENCE [LARGE SCALE GENOMIC DNA]</scope>
</reference>
<evidence type="ECO:0000313" key="7">
    <source>
        <dbReference type="Proteomes" id="UP000267606"/>
    </source>
</evidence>
<comment type="subcellular location">
    <subcellularLocation>
        <location evidence="1">Cell projection</location>
        <location evidence="1">Cilium</location>
    </subcellularLocation>
</comment>
<keyword evidence="7" id="KW-1185">Reference proteome</keyword>
<keyword evidence="5" id="KW-0966">Cell projection</keyword>
<keyword evidence="2" id="KW-0853">WD repeat</keyword>
<name>A0A183HLR8_9BILA</name>
<dbReference type="STRING" id="387005.A0A183HLR8"/>
<dbReference type="GO" id="GO:0005930">
    <property type="term" value="C:axoneme"/>
    <property type="evidence" value="ECO:0007669"/>
    <property type="project" value="TreeGrafter"/>
</dbReference>
<evidence type="ECO:0000256" key="1">
    <source>
        <dbReference type="ARBA" id="ARBA00004138"/>
    </source>
</evidence>
<evidence type="ECO:0000256" key="2">
    <source>
        <dbReference type="ARBA" id="ARBA00022574"/>
    </source>
</evidence>
<gene>
    <name evidence="6" type="ORF">OFLC_LOCUS8430</name>
</gene>
<evidence type="ECO:0000256" key="5">
    <source>
        <dbReference type="ARBA" id="ARBA00023273"/>
    </source>
</evidence>
<sequence>MLKGRFQTKYVSPSQVLIKDTANEQRLTIHCSKGLPINEIKIMGHDRFVVAYATNTLIIADMSTGCCSEIEWQSAGNERFYFNNENVCMIINAGEVCTSALIAV</sequence>
<dbReference type="GO" id="GO:0036064">
    <property type="term" value="C:ciliary basal body"/>
    <property type="evidence" value="ECO:0007669"/>
    <property type="project" value="TreeGrafter"/>
</dbReference>
<evidence type="ECO:0000256" key="3">
    <source>
        <dbReference type="ARBA" id="ARBA00022737"/>
    </source>
</evidence>
<dbReference type="WBParaSite" id="OFLC_0000842901-mRNA-1">
    <property type="protein sequence ID" value="OFLC_0000842901-mRNA-1"/>
    <property type="gene ID" value="OFLC_0000842901"/>
</dbReference>
<evidence type="ECO:0000256" key="4">
    <source>
        <dbReference type="ARBA" id="ARBA00023069"/>
    </source>
</evidence>
<dbReference type="PANTHER" id="PTHR15722">
    <property type="entry name" value="IFT140/172-RELATED"/>
    <property type="match status" value="1"/>
</dbReference>
<keyword evidence="3" id="KW-0677">Repeat</keyword>
<protein>
    <submittedName>
        <fullName evidence="6 8">Uncharacterized protein</fullName>
    </submittedName>
</protein>
<evidence type="ECO:0000313" key="8">
    <source>
        <dbReference type="WBParaSite" id="OFLC_0000842901-mRNA-1"/>
    </source>
</evidence>
<organism evidence="8">
    <name type="scientific">Onchocerca flexuosa</name>
    <dbReference type="NCBI Taxonomy" id="387005"/>
    <lineage>
        <taxon>Eukaryota</taxon>
        <taxon>Metazoa</taxon>
        <taxon>Ecdysozoa</taxon>
        <taxon>Nematoda</taxon>
        <taxon>Chromadorea</taxon>
        <taxon>Rhabditida</taxon>
        <taxon>Spirurina</taxon>
        <taxon>Spiruromorpha</taxon>
        <taxon>Filarioidea</taxon>
        <taxon>Onchocercidae</taxon>
        <taxon>Onchocerca</taxon>
    </lineage>
</organism>
<dbReference type="AlphaFoldDB" id="A0A183HLR8"/>
<keyword evidence="4" id="KW-0969">Cilium</keyword>
<dbReference type="GO" id="GO:0030992">
    <property type="term" value="C:intraciliary transport particle B"/>
    <property type="evidence" value="ECO:0007669"/>
    <property type="project" value="TreeGrafter"/>
</dbReference>
<dbReference type="Proteomes" id="UP000267606">
    <property type="component" value="Unassembled WGS sequence"/>
</dbReference>
<dbReference type="GO" id="GO:0042073">
    <property type="term" value="P:intraciliary transport"/>
    <property type="evidence" value="ECO:0007669"/>
    <property type="project" value="TreeGrafter"/>
</dbReference>